<proteinExistence type="predicted"/>
<gene>
    <name evidence="1" type="ORF">MetexDRAFT_5579</name>
</gene>
<organism evidence="1 2">
    <name type="scientific">Methylorubrum extorquens DSM 13060</name>
    <dbReference type="NCBI Taxonomy" id="882800"/>
    <lineage>
        <taxon>Bacteria</taxon>
        <taxon>Pseudomonadati</taxon>
        <taxon>Pseudomonadota</taxon>
        <taxon>Alphaproteobacteria</taxon>
        <taxon>Hyphomicrobiales</taxon>
        <taxon>Methylobacteriaceae</taxon>
        <taxon>Methylorubrum</taxon>
    </lineage>
</organism>
<feature type="non-terminal residue" evidence="1">
    <location>
        <position position="48"/>
    </location>
</feature>
<comment type="caution">
    <text evidence="1">The sequence shown here is derived from an EMBL/GenBank/DDBJ whole genome shotgun (WGS) entry which is preliminary data.</text>
</comment>
<dbReference type="EMBL" id="AGJK01000275">
    <property type="protein sequence ID" value="EHP87786.1"/>
    <property type="molecule type" value="Genomic_DNA"/>
</dbReference>
<sequence length="48" mass="4861" precursor="true">MSAKRYMSAGFVLHAPPGRRIATLLAVAAFGATGAAALMRHPDPAAPA</sequence>
<protein>
    <submittedName>
        <fullName evidence="1">Uncharacterized protein</fullName>
    </submittedName>
</protein>
<reference evidence="1 2" key="1">
    <citation type="submission" date="2011-09" db="EMBL/GenBank/DDBJ databases">
        <title>The draft genome of Methylobacterium extorquens DSM 13060.</title>
        <authorList>
            <consortium name="US DOE Joint Genome Institute (JGI-PGF)"/>
            <person name="Lucas S."/>
            <person name="Han J."/>
            <person name="Lapidus A."/>
            <person name="Cheng J.-F."/>
            <person name="Goodwin L."/>
            <person name="Pitluck S."/>
            <person name="Peters L."/>
            <person name="Land M.L."/>
            <person name="Hauser L."/>
            <person name="Koskimaki J."/>
            <person name="Halonen O."/>
            <person name="Pirttila A."/>
            <person name="Frank C."/>
            <person name="Woyke T.J."/>
        </authorList>
    </citation>
    <scope>NUCLEOTIDE SEQUENCE [LARGE SCALE GENOMIC DNA]</scope>
    <source>
        <strain evidence="1 2">DSM 13060</strain>
    </source>
</reference>
<accession>H1KSG6</accession>
<dbReference type="Proteomes" id="UP000004382">
    <property type="component" value="Unassembled WGS sequence"/>
</dbReference>
<dbReference type="AlphaFoldDB" id="H1KSG6"/>
<name>H1KSG6_METEX</name>
<evidence type="ECO:0000313" key="2">
    <source>
        <dbReference type="Proteomes" id="UP000004382"/>
    </source>
</evidence>
<evidence type="ECO:0000313" key="1">
    <source>
        <dbReference type="EMBL" id="EHP87786.1"/>
    </source>
</evidence>